<dbReference type="InterPro" id="IPR017896">
    <property type="entry name" value="4Fe4S_Fe-S-bd"/>
</dbReference>
<keyword evidence="5" id="KW-0408">Iron</keyword>
<dbReference type="SUPFAM" id="SSF53706">
    <property type="entry name" value="Formate dehydrogenase/DMSO reductase, domains 1-3"/>
    <property type="match status" value="1"/>
</dbReference>
<evidence type="ECO:0000313" key="9">
    <source>
        <dbReference type="EMBL" id="MBM3317219.1"/>
    </source>
</evidence>
<keyword evidence="3" id="KW-0677">Repeat</keyword>
<dbReference type="PROSITE" id="PS51379">
    <property type="entry name" value="4FE4S_FER_2"/>
    <property type="match status" value="2"/>
</dbReference>
<evidence type="ECO:0000256" key="4">
    <source>
        <dbReference type="ARBA" id="ARBA00023002"/>
    </source>
</evidence>
<gene>
    <name evidence="9" type="ORF">FJY75_05155</name>
</gene>
<dbReference type="Gene3D" id="3.40.228.10">
    <property type="entry name" value="Dimethylsulfoxide Reductase, domain 2"/>
    <property type="match status" value="1"/>
</dbReference>
<dbReference type="EMBL" id="VGIY01000092">
    <property type="protein sequence ID" value="MBM3317219.1"/>
    <property type="molecule type" value="Genomic_DNA"/>
</dbReference>
<dbReference type="FunFam" id="3.30.70.20:FF:000035">
    <property type="entry name" value="Iron hydrogenase 1"/>
    <property type="match status" value="1"/>
</dbReference>
<dbReference type="PROSITE" id="PS00198">
    <property type="entry name" value="4FE4S_FER_1"/>
    <property type="match status" value="1"/>
</dbReference>
<dbReference type="Pfam" id="PF13510">
    <property type="entry name" value="Fer2_4"/>
    <property type="match status" value="1"/>
</dbReference>
<keyword evidence="4" id="KW-0560">Oxidoreductase</keyword>
<dbReference type="Pfam" id="PF14691">
    <property type="entry name" value="Fer4_20"/>
    <property type="match status" value="1"/>
</dbReference>
<dbReference type="PANTHER" id="PTHR42783">
    <property type="entry name" value="GLUTAMATE SYNTHASE [NADPH] SMALL CHAIN"/>
    <property type="match status" value="1"/>
</dbReference>
<dbReference type="SUPFAM" id="SSF54292">
    <property type="entry name" value="2Fe-2S ferredoxin-like"/>
    <property type="match status" value="1"/>
</dbReference>
<dbReference type="InterPro" id="IPR001041">
    <property type="entry name" value="2Fe-2S_ferredoxin-type"/>
</dbReference>
<dbReference type="GO" id="GO:0046872">
    <property type="term" value="F:metal ion binding"/>
    <property type="evidence" value="ECO:0007669"/>
    <property type="project" value="UniProtKB-KW"/>
</dbReference>
<comment type="caution">
    <text evidence="9">The sequence shown here is derived from an EMBL/GenBank/DDBJ whole genome shotgun (WGS) entry which is preliminary data.</text>
</comment>
<dbReference type="PANTHER" id="PTHR42783:SF3">
    <property type="entry name" value="GLUTAMATE SYNTHASE [NADPH] SMALL CHAIN-RELATED"/>
    <property type="match status" value="1"/>
</dbReference>
<dbReference type="Gene3D" id="3.10.20.440">
    <property type="entry name" value="2Fe-2S iron-sulphur cluster binding domain, sarcosine oxidase, alpha subunit, N-terminal domain"/>
    <property type="match status" value="1"/>
</dbReference>
<name>A0A938BLP4_UNCEI</name>
<dbReference type="InterPro" id="IPR006656">
    <property type="entry name" value="Mopterin_OxRdtase"/>
</dbReference>
<dbReference type="Gene3D" id="3.50.50.60">
    <property type="entry name" value="FAD/NAD(P)-binding domain"/>
    <property type="match status" value="3"/>
</dbReference>
<evidence type="ECO:0000256" key="5">
    <source>
        <dbReference type="ARBA" id="ARBA00023004"/>
    </source>
</evidence>
<feature type="domain" description="2Fe-2S ferredoxin-type" evidence="7">
    <location>
        <begin position="2"/>
        <end position="81"/>
    </location>
</feature>
<evidence type="ECO:0000256" key="1">
    <source>
        <dbReference type="ARBA" id="ARBA00022485"/>
    </source>
</evidence>
<dbReference type="InterPro" id="IPR028261">
    <property type="entry name" value="DPD_II"/>
</dbReference>
<feature type="domain" description="4Fe-4S ferredoxin-type" evidence="8">
    <location>
        <begin position="651"/>
        <end position="684"/>
    </location>
</feature>
<feature type="domain" description="4Fe-4S ferredoxin-type" evidence="8">
    <location>
        <begin position="612"/>
        <end position="640"/>
    </location>
</feature>
<evidence type="ECO:0000256" key="3">
    <source>
        <dbReference type="ARBA" id="ARBA00022737"/>
    </source>
</evidence>
<dbReference type="Gene3D" id="3.40.50.740">
    <property type="match status" value="1"/>
</dbReference>
<dbReference type="InterPro" id="IPR009051">
    <property type="entry name" value="Helical_ferredxn"/>
</dbReference>
<evidence type="ECO:0000313" key="10">
    <source>
        <dbReference type="Proteomes" id="UP000748308"/>
    </source>
</evidence>
<dbReference type="GO" id="GO:0051539">
    <property type="term" value="F:4 iron, 4 sulfur cluster binding"/>
    <property type="evidence" value="ECO:0007669"/>
    <property type="project" value="UniProtKB-KW"/>
</dbReference>
<dbReference type="InterPro" id="IPR023753">
    <property type="entry name" value="FAD/NAD-binding_dom"/>
</dbReference>
<evidence type="ECO:0000259" key="8">
    <source>
        <dbReference type="PROSITE" id="PS51379"/>
    </source>
</evidence>
<dbReference type="Proteomes" id="UP000748308">
    <property type="component" value="Unassembled WGS sequence"/>
</dbReference>
<dbReference type="InterPro" id="IPR054351">
    <property type="entry name" value="NADH_UbQ_OxRdtase_ferredoxin"/>
</dbReference>
<dbReference type="Pfam" id="PF00384">
    <property type="entry name" value="Molybdopterin"/>
    <property type="match status" value="1"/>
</dbReference>
<keyword evidence="6" id="KW-0411">Iron-sulfur</keyword>
<dbReference type="AlphaFoldDB" id="A0A938BLP4"/>
<keyword evidence="2" id="KW-0479">Metal-binding</keyword>
<organism evidence="9 10">
    <name type="scientific">Eiseniibacteriota bacterium</name>
    <dbReference type="NCBI Taxonomy" id="2212470"/>
    <lineage>
        <taxon>Bacteria</taxon>
        <taxon>Candidatus Eiseniibacteriota</taxon>
    </lineage>
</organism>
<reference evidence="9" key="1">
    <citation type="submission" date="2019-03" db="EMBL/GenBank/DDBJ databases">
        <title>Lake Tanganyika Metagenome-Assembled Genomes (MAGs).</title>
        <authorList>
            <person name="Tran P."/>
        </authorList>
    </citation>
    <scope>NUCLEOTIDE SEQUENCE</scope>
    <source>
        <strain evidence="9">M_DeepCast_400m_m2_100</strain>
    </source>
</reference>
<accession>A0A938BLP4</accession>
<dbReference type="InterPro" id="IPR042204">
    <property type="entry name" value="2Fe-2S-bd_N"/>
</dbReference>
<dbReference type="Pfam" id="PF07992">
    <property type="entry name" value="Pyr_redox_2"/>
    <property type="match status" value="1"/>
</dbReference>
<dbReference type="PROSITE" id="PS51085">
    <property type="entry name" value="2FE2S_FER_2"/>
    <property type="match status" value="1"/>
</dbReference>
<dbReference type="Gene3D" id="1.10.1060.10">
    <property type="entry name" value="Alpha-helical ferredoxin"/>
    <property type="match status" value="1"/>
</dbReference>
<proteinExistence type="predicted"/>
<dbReference type="InterPro" id="IPR017900">
    <property type="entry name" value="4Fe4S_Fe_S_CS"/>
</dbReference>
<dbReference type="GO" id="GO:0016491">
    <property type="term" value="F:oxidoreductase activity"/>
    <property type="evidence" value="ECO:0007669"/>
    <property type="project" value="UniProtKB-KW"/>
</dbReference>
<dbReference type="InterPro" id="IPR036010">
    <property type="entry name" value="2Fe-2S_ferredoxin-like_sf"/>
</dbReference>
<dbReference type="PRINTS" id="PR00419">
    <property type="entry name" value="ADXRDTASE"/>
</dbReference>
<dbReference type="Pfam" id="PF22117">
    <property type="entry name" value="Fer4_Nqo3"/>
    <property type="match status" value="1"/>
</dbReference>
<protein>
    <submittedName>
        <fullName evidence="9">FAD-dependent oxidoreductase</fullName>
    </submittedName>
</protein>
<evidence type="ECO:0000259" key="7">
    <source>
        <dbReference type="PROSITE" id="PS51085"/>
    </source>
</evidence>
<dbReference type="Gene3D" id="3.30.70.20">
    <property type="match status" value="1"/>
</dbReference>
<dbReference type="InterPro" id="IPR036188">
    <property type="entry name" value="FAD/NAD-bd_sf"/>
</dbReference>
<evidence type="ECO:0000256" key="6">
    <source>
        <dbReference type="ARBA" id="ARBA00023014"/>
    </source>
</evidence>
<dbReference type="SUPFAM" id="SSF51971">
    <property type="entry name" value="Nucleotide-binding domain"/>
    <property type="match status" value="1"/>
</dbReference>
<evidence type="ECO:0000256" key="2">
    <source>
        <dbReference type="ARBA" id="ARBA00022723"/>
    </source>
</evidence>
<dbReference type="CDD" id="cd00207">
    <property type="entry name" value="fer2"/>
    <property type="match status" value="1"/>
</dbReference>
<sequence length="1231" mass="132405">MDTIRLKINGREITARAGQTLLEVVEEQKLDTIPTLCHSPELEPYGSCFLCVVEVAGRPNLVPACATRVAPGMEVTTRNERILSSRRTALELLLSNHYADCLSPCQLGCPAGVDAQGYIALAAMGEVRRAVDLVRETNPLPAVCGRVCVRKCEVVCRRADVDEPVGINWIKRYLTDQPGVYDGRPEREADTGRSVAIVGAGPAGLTAAWFLGRRGHRPVIYEAMERGGGMLRYGIPAYRLPDEVLDAEIDYICRAGVEIRYGVRVGRDVTIDELRARHDALFIAVGAWAGNAMRVEGEGDTEGVVQGIDFLREQAQRPSPVTGTVVVIGGGNTAMDCARTAWRCGAEKVILLYRRTRAEMPADKMEIHDCVEEGIEIIELAAPIGIVKTDGRLKALRCIRMKLGEPDASGRRRPVPMEGSEFDFPCDLAITAIGQEAVLEGLKTIGGSGLEVHAWKTVKVDPRTLATNIPGVFAGGDGADDGPTVVIDAIRDGQRAARAIDAHLRGAPLPREPFVVTKEFWGKPGRAELGEIAESPRHEVHQIEVADRAGSFREVTTGFEPEDTRHETDRCLACGCLRFDDCKLRLYAEEYGADLGSLAGYARRHKVDERHPHIVYDPNKCVLCARCVRTCARVLPISALGLIQRGFKTEMRPALNDPLIETSCVSCGNCIDACPTGALTAKHPFPGRACLATESIASHCAVCSLGCAITVERFGDGRYAIGPSGAPGEYLCRYGRFGHERFVKPRRIARPLLRAGGAASEVDFEAAYQRVVAGLRKVAGEQGPESLAVLLSPELTNEEAYLAARIAREGLGTNNVGSLALIETGREAGVLDSPLGFTASTADRGVLRDADVIVCNNTATESDNLILAVEIIAAARRGARLIVVNSILDTVDRSLASVAMDPMRGRASLIWGGILRGLLEEDAEWRSAVRGLPGGEAFLESLEQGPEAAAESAGVDPERLRRAAKILGAGGRVVFVHTPDRPEDQAPGDIETLANFVLALRARGARADLLLPRLNGNGAGLPVAGADPAFLPGRAPVGGTTLGGARSRAELRAMLREGRIRGALVIGEDPMEHARTGAYFQNVDFLAAIDWTPTETTRFADVTLPGTTYLESEGTRCNFEGRLLDFAPAVTPPSGLPGWKVLAELAARLGVRVGAAAAEELTREIERAVRAELNSLSPFYWNKGEARVWPVRAALSAPRLGGGAASIPPALTHTGRYKRAIRQVGDNFRVR</sequence>
<dbReference type="SUPFAM" id="SSF54862">
    <property type="entry name" value="4Fe-4S ferredoxins"/>
    <property type="match status" value="1"/>
</dbReference>
<keyword evidence="1" id="KW-0004">4Fe-4S</keyword>